<dbReference type="KEGG" id="sted:SPTER_24110"/>
<dbReference type="NCBIfam" id="TIGR00179">
    <property type="entry name" value="murB"/>
    <property type="match status" value="1"/>
</dbReference>
<keyword evidence="14 16" id="KW-0961">Cell wall biogenesis/degradation</keyword>
<evidence type="ECO:0000313" key="18">
    <source>
        <dbReference type="EMBL" id="QDR81056.1"/>
    </source>
</evidence>
<keyword evidence="10 16" id="KW-0133">Cell shape</keyword>
<dbReference type="NCBIfam" id="NF010480">
    <property type="entry name" value="PRK13905.1"/>
    <property type="match status" value="1"/>
</dbReference>
<dbReference type="Pfam" id="PF02873">
    <property type="entry name" value="MurB_C"/>
    <property type="match status" value="1"/>
</dbReference>
<proteinExistence type="inferred from homology"/>
<dbReference type="PANTHER" id="PTHR21071:SF4">
    <property type="entry name" value="UDP-N-ACETYLENOLPYRUVOYLGLUCOSAMINE REDUCTASE"/>
    <property type="match status" value="1"/>
</dbReference>
<dbReference type="SUPFAM" id="SSF56194">
    <property type="entry name" value="Uridine diphospho-N-Acetylenolpyruvylglucosamine reductase, MurB, C-terminal domain"/>
    <property type="match status" value="1"/>
</dbReference>
<dbReference type="GO" id="GO:0051301">
    <property type="term" value="P:cell division"/>
    <property type="evidence" value="ECO:0007669"/>
    <property type="project" value="UniProtKB-KW"/>
</dbReference>
<dbReference type="EMBL" id="CP036259">
    <property type="protein sequence ID" value="QDR81056.1"/>
    <property type="molecule type" value="Genomic_DNA"/>
</dbReference>
<dbReference type="InterPro" id="IPR016166">
    <property type="entry name" value="FAD-bd_PCMH"/>
</dbReference>
<dbReference type="GO" id="GO:0008360">
    <property type="term" value="P:regulation of cell shape"/>
    <property type="evidence" value="ECO:0007669"/>
    <property type="project" value="UniProtKB-KW"/>
</dbReference>
<evidence type="ECO:0000256" key="4">
    <source>
        <dbReference type="ARBA" id="ARBA00004752"/>
    </source>
</evidence>
<evidence type="ECO:0000256" key="2">
    <source>
        <dbReference type="ARBA" id="ARBA00003921"/>
    </source>
</evidence>
<dbReference type="UniPathway" id="UPA00219"/>
<keyword evidence="7 16" id="KW-0285">Flavoprotein</keyword>
<dbReference type="GO" id="GO:0005829">
    <property type="term" value="C:cytosol"/>
    <property type="evidence" value="ECO:0007669"/>
    <property type="project" value="TreeGrafter"/>
</dbReference>
<dbReference type="Pfam" id="PF01565">
    <property type="entry name" value="FAD_binding_4"/>
    <property type="match status" value="1"/>
</dbReference>
<organism evidence="18 19">
    <name type="scientific">Sporomusa termitida</name>
    <dbReference type="NCBI Taxonomy" id="2377"/>
    <lineage>
        <taxon>Bacteria</taxon>
        <taxon>Bacillati</taxon>
        <taxon>Bacillota</taxon>
        <taxon>Negativicutes</taxon>
        <taxon>Selenomonadales</taxon>
        <taxon>Sporomusaceae</taxon>
        <taxon>Sporomusa</taxon>
    </lineage>
</organism>
<dbReference type="EC" id="1.3.1.98" evidence="16"/>
<dbReference type="InterPro" id="IPR036635">
    <property type="entry name" value="MurB_C_sf"/>
</dbReference>
<comment type="subcellular location">
    <subcellularLocation>
        <location evidence="3 16">Cytoplasm</location>
    </subcellularLocation>
</comment>
<evidence type="ECO:0000256" key="3">
    <source>
        <dbReference type="ARBA" id="ARBA00004496"/>
    </source>
</evidence>
<dbReference type="GO" id="GO:0009252">
    <property type="term" value="P:peptidoglycan biosynthetic process"/>
    <property type="evidence" value="ECO:0007669"/>
    <property type="project" value="UniProtKB-UniRule"/>
</dbReference>
<keyword evidence="5 16" id="KW-0963">Cytoplasm</keyword>
<evidence type="ECO:0000313" key="19">
    <source>
        <dbReference type="Proteomes" id="UP000320776"/>
    </source>
</evidence>
<gene>
    <name evidence="16 18" type="primary">murB</name>
    <name evidence="18" type="ORF">SPTER_24110</name>
</gene>
<keyword evidence="11 16" id="KW-0573">Peptidoglycan synthesis</keyword>
<dbReference type="InterPro" id="IPR003170">
    <property type="entry name" value="MurB"/>
</dbReference>
<protein>
    <recommendedName>
        <fullName evidence="16">UDP-N-acetylenolpyruvoylglucosamine reductase</fullName>
        <ecNumber evidence="16">1.3.1.98</ecNumber>
    </recommendedName>
    <alternativeName>
        <fullName evidence="16">UDP-N-acetylmuramate dehydrogenase</fullName>
    </alternativeName>
</protein>
<feature type="active site" evidence="16">
    <location>
        <position position="185"/>
    </location>
</feature>
<evidence type="ECO:0000256" key="8">
    <source>
        <dbReference type="ARBA" id="ARBA00022827"/>
    </source>
</evidence>
<feature type="active site" evidence="16">
    <location>
        <position position="305"/>
    </location>
</feature>
<dbReference type="PANTHER" id="PTHR21071">
    <property type="entry name" value="UDP-N-ACETYLENOLPYRUVOYLGLUCOSAMINE REDUCTASE"/>
    <property type="match status" value="1"/>
</dbReference>
<keyword evidence="8 16" id="KW-0274">FAD</keyword>
<keyword evidence="12 16" id="KW-0560">Oxidoreductase</keyword>
<dbReference type="InterPro" id="IPR036318">
    <property type="entry name" value="FAD-bd_PCMH-like_sf"/>
</dbReference>
<dbReference type="GO" id="GO:0071949">
    <property type="term" value="F:FAD binding"/>
    <property type="evidence" value="ECO:0007669"/>
    <property type="project" value="InterPro"/>
</dbReference>
<dbReference type="GO" id="GO:0071555">
    <property type="term" value="P:cell wall organization"/>
    <property type="evidence" value="ECO:0007669"/>
    <property type="project" value="UniProtKB-KW"/>
</dbReference>
<dbReference type="InterPro" id="IPR006094">
    <property type="entry name" value="Oxid_FAD_bind_N"/>
</dbReference>
<dbReference type="Gene3D" id="3.30.43.10">
    <property type="entry name" value="Uridine Diphospho-n-acetylenolpyruvylglucosamine Reductase, domain 2"/>
    <property type="match status" value="1"/>
</dbReference>
<dbReference type="InterPro" id="IPR011601">
    <property type="entry name" value="MurB_C"/>
</dbReference>
<name>A0A517DUV7_9FIRM</name>
<dbReference type="Gene3D" id="3.30.465.10">
    <property type="match status" value="1"/>
</dbReference>
<dbReference type="Proteomes" id="UP000320776">
    <property type="component" value="Chromosome"/>
</dbReference>
<dbReference type="SUPFAM" id="SSF56176">
    <property type="entry name" value="FAD-binding/transporter-associated domain-like"/>
    <property type="match status" value="1"/>
</dbReference>
<evidence type="ECO:0000256" key="7">
    <source>
        <dbReference type="ARBA" id="ARBA00022630"/>
    </source>
</evidence>
<evidence type="ECO:0000256" key="15">
    <source>
        <dbReference type="ARBA" id="ARBA00048914"/>
    </source>
</evidence>
<evidence type="ECO:0000256" key="11">
    <source>
        <dbReference type="ARBA" id="ARBA00022984"/>
    </source>
</evidence>
<evidence type="ECO:0000256" key="5">
    <source>
        <dbReference type="ARBA" id="ARBA00022490"/>
    </source>
</evidence>
<dbReference type="HAMAP" id="MF_00037">
    <property type="entry name" value="MurB"/>
    <property type="match status" value="1"/>
</dbReference>
<keyword evidence="9 16" id="KW-0521">NADP</keyword>
<keyword evidence="6 16" id="KW-0132">Cell division</keyword>
<evidence type="ECO:0000256" key="1">
    <source>
        <dbReference type="ARBA" id="ARBA00001974"/>
    </source>
</evidence>
<dbReference type="GO" id="GO:0008762">
    <property type="term" value="F:UDP-N-acetylmuramate dehydrogenase activity"/>
    <property type="evidence" value="ECO:0007669"/>
    <property type="project" value="UniProtKB-UniRule"/>
</dbReference>
<comment type="cofactor">
    <cofactor evidence="1 16">
        <name>FAD</name>
        <dbReference type="ChEBI" id="CHEBI:57692"/>
    </cofactor>
</comment>
<feature type="active site" description="Proton donor" evidence="16">
    <location>
        <position position="235"/>
    </location>
</feature>
<evidence type="ECO:0000256" key="6">
    <source>
        <dbReference type="ARBA" id="ARBA00022618"/>
    </source>
</evidence>
<evidence type="ECO:0000256" key="12">
    <source>
        <dbReference type="ARBA" id="ARBA00023002"/>
    </source>
</evidence>
<evidence type="ECO:0000256" key="14">
    <source>
        <dbReference type="ARBA" id="ARBA00023316"/>
    </source>
</evidence>
<dbReference type="Gene3D" id="3.90.78.10">
    <property type="entry name" value="UDP-N-acetylenolpyruvoylglucosamine reductase, C-terminal domain"/>
    <property type="match status" value="1"/>
</dbReference>
<evidence type="ECO:0000256" key="16">
    <source>
        <dbReference type="HAMAP-Rule" id="MF_00037"/>
    </source>
</evidence>
<keyword evidence="19" id="KW-1185">Reference proteome</keyword>
<dbReference type="InterPro" id="IPR016169">
    <property type="entry name" value="FAD-bd_PCMH_sub2"/>
</dbReference>
<reference evidence="18 19" key="1">
    <citation type="submission" date="2019-02" db="EMBL/GenBank/DDBJ databases">
        <title>Closed genome of Sporomusa termitida DSM 4440.</title>
        <authorList>
            <person name="Poehlein A."/>
            <person name="Daniel R."/>
        </authorList>
    </citation>
    <scope>NUCLEOTIDE SEQUENCE [LARGE SCALE GENOMIC DNA]</scope>
    <source>
        <strain evidence="18 19">DSM 4440</strain>
    </source>
</reference>
<comment type="function">
    <text evidence="2 16">Cell wall formation.</text>
</comment>
<dbReference type="InterPro" id="IPR016167">
    <property type="entry name" value="FAD-bd_PCMH_sub1"/>
</dbReference>
<comment type="pathway">
    <text evidence="4 16">Cell wall biogenesis; peptidoglycan biosynthesis.</text>
</comment>
<evidence type="ECO:0000256" key="9">
    <source>
        <dbReference type="ARBA" id="ARBA00022857"/>
    </source>
</evidence>
<keyword evidence="13 16" id="KW-0131">Cell cycle</keyword>
<comment type="similarity">
    <text evidence="16">Belongs to the MurB family.</text>
</comment>
<accession>A0A517DUV7</accession>
<dbReference type="AlphaFoldDB" id="A0A517DUV7"/>
<comment type="catalytic activity">
    <reaction evidence="15 16">
        <text>UDP-N-acetyl-alpha-D-muramate + NADP(+) = UDP-N-acetyl-3-O-(1-carboxyvinyl)-alpha-D-glucosamine + NADPH + H(+)</text>
        <dbReference type="Rhea" id="RHEA:12248"/>
        <dbReference type="ChEBI" id="CHEBI:15378"/>
        <dbReference type="ChEBI" id="CHEBI:57783"/>
        <dbReference type="ChEBI" id="CHEBI:58349"/>
        <dbReference type="ChEBI" id="CHEBI:68483"/>
        <dbReference type="ChEBI" id="CHEBI:70757"/>
        <dbReference type="EC" id="1.3.1.98"/>
    </reaction>
</comment>
<feature type="domain" description="FAD-binding PCMH-type" evidence="17">
    <location>
        <begin position="40"/>
        <end position="206"/>
    </location>
</feature>
<evidence type="ECO:0000256" key="10">
    <source>
        <dbReference type="ARBA" id="ARBA00022960"/>
    </source>
</evidence>
<dbReference type="PROSITE" id="PS51387">
    <property type="entry name" value="FAD_PCMH"/>
    <property type="match status" value="1"/>
</dbReference>
<evidence type="ECO:0000256" key="13">
    <source>
        <dbReference type="ARBA" id="ARBA00023306"/>
    </source>
</evidence>
<sequence length="312" mass="33227">MAKNEMLVRKPVEFAAELEKAIPPERLLVDEPMSKHTTFKIGGPADYLVLPATVQEVAAVLDTAKQYAIPVTVLGNGSNVLVLDRGIRGLVVKFGPEMGYIRHSGSTLFAGAGALLAEVSKYAAANNLAGFEFAIGIPGSIGGAVFMNAGAYDGDMSQVVQAVTAVCGNGDLRRFTREELNFGYRHSVFQENDCFVCEVELGLAEGEDNSIRVLLDDYTSKRESKQPLEMPSAGSTFKRPQGYFAGTLIEQAGLKGTRIGGAQVSTKHAGFIINAGGATAQDVLALISKVQAGVYKQFGITLHPEVRVLGEK</sequence>
<evidence type="ECO:0000259" key="17">
    <source>
        <dbReference type="PROSITE" id="PS51387"/>
    </source>
</evidence>